<evidence type="ECO:0000313" key="14">
    <source>
        <dbReference type="EMBL" id="SSX21221.1"/>
    </source>
</evidence>
<evidence type="ECO:0000256" key="13">
    <source>
        <dbReference type="ARBA" id="ARBA00023136"/>
    </source>
</evidence>
<dbReference type="GO" id="GO:0016705">
    <property type="term" value="F:oxidoreductase activity, acting on paired donors, with incorporation or reduction of molecular oxygen"/>
    <property type="evidence" value="ECO:0007669"/>
    <property type="project" value="InterPro"/>
</dbReference>
<keyword evidence="10" id="KW-0560">Oxidoreductase</keyword>
<dbReference type="InterPro" id="IPR001128">
    <property type="entry name" value="Cyt_P450"/>
</dbReference>
<keyword evidence="12" id="KW-0503">Monooxygenase</keyword>
<dbReference type="Pfam" id="PF00067">
    <property type="entry name" value="p450"/>
    <property type="match status" value="2"/>
</dbReference>
<evidence type="ECO:0000256" key="2">
    <source>
        <dbReference type="ARBA" id="ARBA00003690"/>
    </source>
</evidence>
<dbReference type="PANTHER" id="PTHR24291">
    <property type="entry name" value="CYTOCHROME P450 FAMILY 4"/>
    <property type="match status" value="1"/>
</dbReference>
<dbReference type="EMBL" id="UFQT01000181">
    <property type="protein sequence ID" value="SSX21221.1"/>
    <property type="molecule type" value="Genomic_DNA"/>
</dbReference>
<comment type="function">
    <text evidence="2">May be involved in the metabolism of insect hormones and in the breakdown of synthetic insecticides.</text>
</comment>
<evidence type="ECO:0000256" key="9">
    <source>
        <dbReference type="ARBA" id="ARBA00022848"/>
    </source>
</evidence>
<gene>
    <name evidence="14" type="primary">CSON004226</name>
</gene>
<dbReference type="InterPro" id="IPR002402">
    <property type="entry name" value="Cyt_P450_E_grp-II"/>
</dbReference>
<evidence type="ECO:0000256" key="1">
    <source>
        <dbReference type="ARBA" id="ARBA00001971"/>
    </source>
</evidence>
<comment type="cofactor">
    <cofactor evidence="1">
        <name>heme</name>
        <dbReference type="ChEBI" id="CHEBI:30413"/>
    </cofactor>
</comment>
<dbReference type="GO" id="GO:0005506">
    <property type="term" value="F:iron ion binding"/>
    <property type="evidence" value="ECO:0007669"/>
    <property type="project" value="InterPro"/>
</dbReference>
<keyword evidence="6" id="KW-0349">Heme</keyword>
<evidence type="ECO:0000256" key="5">
    <source>
        <dbReference type="ARBA" id="ARBA00010617"/>
    </source>
</evidence>
<evidence type="ECO:0000256" key="3">
    <source>
        <dbReference type="ARBA" id="ARBA00004174"/>
    </source>
</evidence>
<evidence type="ECO:0000256" key="11">
    <source>
        <dbReference type="ARBA" id="ARBA00023004"/>
    </source>
</evidence>
<dbReference type="InterPro" id="IPR036396">
    <property type="entry name" value="Cyt_P450_sf"/>
</dbReference>
<evidence type="ECO:0000256" key="6">
    <source>
        <dbReference type="ARBA" id="ARBA00022617"/>
    </source>
</evidence>
<sequence>MEISSILYGIAIILLIPVLKKIIKWRQFVNTVNKIPGPKSYPLIGTMWEFQGLKRENLFDVQIERMKKYRKDGLYRDWIVGKPEIRLLKAEFIEKVLTSNTNIKKSEFYELEIKKWLGNGLIISSGEKWHTHRKILTPTFHFSILEGFCDVFAEKCQIMIEKLMPFAGTGKTIDIFGYLNHCALDIICETAMGIQMNAQETGESDYIKAVAEISTVGARRFLNPLYHYNWIFSLTSYGARSRKALHTLHSFTDKVIQERKEMRKKISLNKNDSTEGWEDIGKKRRKAFLDLVLDETEKRPFFTDKDIREEVDTFMFAGHDTTTVSAAFALYLIGLHPDVQEKLYEEQMSIFDDSRELPTHKTLSEMKYMDRVMKECIRVYPTVLSVSRNVIEEFEVGGYKIPKGANVSIGIYHVTRDERYFPDPERFELQKKRFETYKGIYRDWVVGTPEIRLQRPEYVEKVITSTTNISKGQFYNLEFKKWLDNGLITSTGETWHTHRKILTPAFHFSILEGFCEIFSEKCQIMIKKIEDNTVWRDEEQYSDVIDVYQYVNHCALDIICETAMGIQMKAQETGENEYLKAVAEMSVVASKRFLNPLYHYNWIFSLSSYGARSRKALASIHSFTDKVIKERQELRKSNISHENKENIDDVGRKRRKAFLDLLLDESEKNPSFTHKDIRDEVNTFMFAGHDTTTVAATFALYLIGLHPDVQERLYEEQKDIFGDSQDFPTLTTLREMKYMDRVIKESLRIFPPILSVSRTVTEEFEVNEYKIPKGTNVSLNIYGCSRDTESFPEPGKFKRKKKQIDLNC</sequence>
<dbReference type="PRINTS" id="PR00464">
    <property type="entry name" value="EP450II"/>
</dbReference>
<organism evidence="14">
    <name type="scientific">Culicoides sonorensis</name>
    <name type="common">Biting midge</name>
    <dbReference type="NCBI Taxonomy" id="179676"/>
    <lineage>
        <taxon>Eukaryota</taxon>
        <taxon>Metazoa</taxon>
        <taxon>Ecdysozoa</taxon>
        <taxon>Arthropoda</taxon>
        <taxon>Hexapoda</taxon>
        <taxon>Insecta</taxon>
        <taxon>Pterygota</taxon>
        <taxon>Neoptera</taxon>
        <taxon>Endopterygota</taxon>
        <taxon>Diptera</taxon>
        <taxon>Nematocera</taxon>
        <taxon>Chironomoidea</taxon>
        <taxon>Ceratopogonidae</taxon>
        <taxon>Ceratopogoninae</taxon>
        <taxon>Culicoides</taxon>
        <taxon>Monoculicoides</taxon>
    </lineage>
</organism>
<comment type="similarity">
    <text evidence="5">Belongs to the cytochrome P450 family.</text>
</comment>
<evidence type="ECO:0000256" key="10">
    <source>
        <dbReference type="ARBA" id="ARBA00023002"/>
    </source>
</evidence>
<dbReference type="Gene3D" id="1.10.630.10">
    <property type="entry name" value="Cytochrome P450"/>
    <property type="match status" value="2"/>
</dbReference>
<keyword evidence="8" id="KW-0256">Endoplasmic reticulum</keyword>
<dbReference type="CDD" id="cd20628">
    <property type="entry name" value="CYP4"/>
    <property type="match status" value="2"/>
</dbReference>
<dbReference type="GO" id="GO:0005789">
    <property type="term" value="C:endoplasmic reticulum membrane"/>
    <property type="evidence" value="ECO:0007669"/>
    <property type="project" value="UniProtKB-SubCell"/>
</dbReference>
<keyword evidence="9" id="KW-0492">Microsome</keyword>
<evidence type="ECO:0000256" key="8">
    <source>
        <dbReference type="ARBA" id="ARBA00022824"/>
    </source>
</evidence>
<name>A0A336LVZ6_CULSO</name>
<dbReference type="GO" id="GO:0004497">
    <property type="term" value="F:monooxygenase activity"/>
    <property type="evidence" value="ECO:0007669"/>
    <property type="project" value="UniProtKB-KW"/>
</dbReference>
<dbReference type="GO" id="GO:0020037">
    <property type="term" value="F:heme binding"/>
    <property type="evidence" value="ECO:0007669"/>
    <property type="project" value="InterPro"/>
</dbReference>
<dbReference type="PANTHER" id="PTHR24291:SF209">
    <property type="entry name" value="CYTOCHROME P450-LIKE PROTEIN"/>
    <property type="match status" value="1"/>
</dbReference>
<evidence type="ECO:0000256" key="12">
    <source>
        <dbReference type="ARBA" id="ARBA00023033"/>
    </source>
</evidence>
<dbReference type="VEuPathDB" id="VectorBase:CSON004226"/>
<dbReference type="AlphaFoldDB" id="A0A336LVZ6"/>
<keyword evidence="7" id="KW-0479">Metal-binding</keyword>
<protein>
    <submittedName>
        <fullName evidence="14">CSON004226 protein</fullName>
    </submittedName>
</protein>
<proteinExistence type="inferred from homology"/>
<accession>A0A336LVZ6</accession>
<evidence type="ECO:0000256" key="7">
    <source>
        <dbReference type="ARBA" id="ARBA00022723"/>
    </source>
</evidence>
<keyword evidence="11" id="KW-0408">Iron</keyword>
<dbReference type="InterPro" id="IPR050196">
    <property type="entry name" value="Cytochrome_P450_Monoox"/>
</dbReference>
<comment type="subcellular location">
    <subcellularLocation>
        <location evidence="4">Endoplasmic reticulum membrane</location>
        <topology evidence="4">Peripheral membrane protein</topology>
    </subcellularLocation>
    <subcellularLocation>
        <location evidence="3">Microsome membrane</location>
        <topology evidence="3">Peripheral membrane protein</topology>
    </subcellularLocation>
</comment>
<dbReference type="FunFam" id="1.10.630.10:FF:000035">
    <property type="entry name" value="CYtochrome P450 family"/>
    <property type="match status" value="1"/>
</dbReference>
<reference evidence="14" key="1">
    <citation type="submission" date="2018-07" db="EMBL/GenBank/DDBJ databases">
        <authorList>
            <person name="Quirk P.G."/>
            <person name="Krulwich T.A."/>
        </authorList>
    </citation>
    <scope>NUCLEOTIDE SEQUENCE</scope>
</reference>
<dbReference type="SUPFAM" id="SSF48264">
    <property type="entry name" value="Cytochrome P450"/>
    <property type="match status" value="2"/>
</dbReference>
<keyword evidence="13" id="KW-0472">Membrane</keyword>
<evidence type="ECO:0000256" key="4">
    <source>
        <dbReference type="ARBA" id="ARBA00004406"/>
    </source>
</evidence>